<sequence length="133" mass="14774">MSEASPSMPWQDLVTYSETHDLLAKRLFVVFSEPTNGLGPVLENLDPHVAHQTELEKNGIMFGAGPFASGDERHWNGEGMFIYRGSSLNEAQDRRVRPDAQQRSPQLPDPVLAAQRGHLSARLYYSGGKPEIV</sequence>
<dbReference type="InterPro" id="IPR011008">
    <property type="entry name" value="Dimeric_a/b-barrel"/>
</dbReference>
<dbReference type="RefSeq" id="WP_344722259.1">
    <property type="nucleotide sequence ID" value="NZ_BAAAUS010000011.1"/>
</dbReference>
<protein>
    <recommendedName>
        <fullName evidence="3">YCII-related domain-containing protein</fullName>
    </recommendedName>
</protein>
<dbReference type="Proteomes" id="UP001597114">
    <property type="component" value="Unassembled WGS sequence"/>
</dbReference>
<accession>A0ABW4F2V1</accession>
<dbReference type="SUPFAM" id="SSF54909">
    <property type="entry name" value="Dimeric alpha+beta barrel"/>
    <property type="match status" value="1"/>
</dbReference>
<reference evidence="2" key="1">
    <citation type="journal article" date="2019" name="Int. J. Syst. Evol. Microbiol.">
        <title>The Global Catalogue of Microorganisms (GCM) 10K type strain sequencing project: providing services to taxonomists for standard genome sequencing and annotation.</title>
        <authorList>
            <consortium name="The Broad Institute Genomics Platform"/>
            <consortium name="The Broad Institute Genome Sequencing Center for Infectious Disease"/>
            <person name="Wu L."/>
            <person name="Ma J."/>
        </authorList>
    </citation>
    <scope>NUCLEOTIDE SEQUENCE [LARGE SCALE GENOMIC DNA]</scope>
    <source>
        <strain evidence="2">CCM 7043</strain>
    </source>
</reference>
<evidence type="ECO:0000313" key="1">
    <source>
        <dbReference type="EMBL" id="MFD1521779.1"/>
    </source>
</evidence>
<gene>
    <name evidence="1" type="ORF">ACFSJD_30080</name>
</gene>
<keyword evidence="2" id="KW-1185">Reference proteome</keyword>
<evidence type="ECO:0008006" key="3">
    <source>
        <dbReference type="Google" id="ProtNLM"/>
    </source>
</evidence>
<dbReference type="EMBL" id="JBHUCO010000038">
    <property type="protein sequence ID" value="MFD1521779.1"/>
    <property type="molecule type" value="Genomic_DNA"/>
</dbReference>
<evidence type="ECO:0000313" key="2">
    <source>
        <dbReference type="Proteomes" id="UP001597114"/>
    </source>
</evidence>
<name>A0ABW4F2V1_9PSEU</name>
<proteinExistence type="predicted"/>
<comment type="caution">
    <text evidence="1">The sequence shown here is derived from an EMBL/GenBank/DDBJ whole genome shotgun (WGS) entry which is preliminary data.</text>
</comment>
<organism evidence="1 2">
    <name type="scientific">Pseudonocardia yunnanensis</name>
    <dbReference type="NCBI Taxonomy" id="58107"/>
    <lineage>
        <taxon>Bacteria</taxon>
        <taxon>Bacillati</taxon>
        <taxon>Actinomycetota</taxon>
        <taxon>Actinomycetes</taxon>
        <taxon>Pseudonocardiales</taxon>
        <taxon>Pseudonocardiaceae</taxon>
        <taxon>Pseudonocardia</taxon>
    </lineage>
</organism>